<dbReference type="SUPFAM" id="SSF74650">
    <property type="entry name" value="Galactose mutarotase-like"/>
    <property type="match status" value="1"/>
</dbReference>
<evidence type="ECO:0000313" key="1">
    <source>
        <dbReference type="EMBL" id="UJO16990.1"/>
    </source>
</evidence>
<accession>A0A9Q8LGJ3</accession>
<dbReference type="InterPro" id="IPR011013">
    <property type="entry name" value="Gal_mutarotase_sf_dom"/>
</dbReference>
<dbReference type="KEGG" id="ffu:CLAFUR5_04591"/>
<dbReference type="Proteomes" id="UP000756132">
    <property type="component" value="Chromosome 4"/>
</dbReference>
<dbReference type="RefSeq" id="XP_047761356.1">
    <property type="nucleotide sequence ID" value="XM_047903739.1"/>
</dbReference>
<dbReference type="GO" id="GO:0005975">
    <property type="term" value="P:carbohydrate metabolic process"/>
    <property type="evidence" value="ECO:0007669"/>
    <property type="project" value="InterPro"/>
</dbReference>
<organism evidence="1 2">
    <name type="scientific">Passalora fulva</name>
    <name type="common">Tomato leaf mold</name>
    <name type="synonym">Cladosporium fulvum</name>
    <dbReference type="NCBI Taxonomy" id="5499"/>
    <lineage>
        <taxon>Eukaryota</taxon>
        <taxon>Fungi</taxon>
        <taxon>Dikarya</taxon>
        <taxon>Ascomycota</taxon>
        <taxon>Pezizomycotina</taxon>
        <taxon>Dothideomycetes</taxon>
        <taxon>Dothideomycetidae</taxon>
        <taxon>Mycosphaerellales</taxon>
        <taxon>Mycosphaerellaceae</taxon>
        <taxon>Fulvia</taxon>
    </lineage>
</organism>
<dbReference type="Gene3D" id="2.60.40.1760">
    <property type="entry name" value="glycosyl hydrolase (family 31)"/>
    <property type="match status" value="1"/>
</dbReference>
<sequence length="109" mass="11829">MLPPSLTPIIYDNTAPDAQKCPGYKASNQEDTAQGFTAHLTIAGANCQAYGNDISDLLLEVQYQTMNRLDVRTTEPKGQALLRDKRQNRFEPACGTLSTSAIIPAEGES</sequence>
<gene>
    <name evidence="1" type="ORF">CLAFUR5_04591</name>
</gene>
<reference evidence="1" key="2">
    <citation type="journal article" date="2022" name="Microb. Genom.">
        <title>A chromosome-scale genome assembly of the tomato pathogen Cladosporium fulvum reveals a compartmentalized genome architecture and the presence of a dispensable chromosome.</title>
        <authorList>
            <person name="Zaccaron A.Z."/>
            <person name="Chen L.H."/>
            <person name="Samaras A."/>
            <person name="Stergiopoulos I."/>
        </authorList>
    </citation>
    <scope>NUCLEOTIDE SEQUENCE</scope>
    <source>
        <strain evidence="1">Race5_Kim</strain>
    </source>
</reference>
<proteinExistence type="predicted"/>
<dbReference type="EMBL" id="CP090166">
    <property type="protein sequence ID" value="UJO16990.1"/>
    <property type="molecule type" value="Genomic_DNA"/>
</dbReference>
<name>A0A9Q8LGJ3_PASFU</name>
<evidence type="ECO:0000313" key="2">
    <source>
        <dbReference type="Proteomes" id="UP000756132"/>
    </source>
</evidence>
<reference evidence="1" key="1">
    <citation type="submission" date="2021-12" db="EMBL/GenBank/DDBJ databases">
        <authorList>
            <person name="Zaccaron A."/>
            <person name="Stergiopoulos I."/>
        </authorList>
    </citation>
    <scope>NUCLEOTIDE SEQUENCE</scope>
    <source>
        <strain evidence="1">Race5_Kim</strain>
    </source>
</reference>
<protein>
    <submittedName>
        <fullName evidence="1">Alpha-glucosidase</fullName>
    </submittedName>
</protein>
<dbReference type="AlphaFoldDB" id="A0A9Q8LGJ3"/>
<dbReference type="OrthoDB" id="5839090at2759"/>
<dbReference type="GO" id="GO:0030246">
    <property type="term" value="F:carbohydrate binding"/>
    <property type="evidence" value="ECO:0007669"/>
    <property type="project" value="InterPro"/>
</dbReference>
<keyword evidence="2" id="KW-1185">Reference proteome</keyword>
<dbReference type="GO" id="GO:0003824">
    <property type="term" value="F:catalytic activity"/>
    <property type="evidence" value="ECO:0007669"/>
    <property type="project" value="InterPro"/>
</dbReference>
<dbReference type="GeneID" id="71984469"/>